<protein>
    <recommendedName>
        <fullName evidence="3">Polysaccharide export protein</fullName>
    </recommendedName>
</protein>
<reference evidence="1 2" key="1">
    <citation type="submission" date="2013-03" db="EMBL/GenBank/DDBJ databases">
        <title>The Genome Sequence of Capronia epimyces CBS 606.96.</title>
        <authorList>
            <consortium name="The Broad Institute Genomics Platform"/>
            <person name="Cuomo C."/>
            <person name="de Hoog S."/>
            <person name="Gorbushina A."/>
            <person name="Walker B."/>
            <person name="Young S.K."/>
            <person name="Zeng Q."/>
            <person name="Gargeya S."/>
            <person name="Fitzgerald M."/>
            <person name="Haas B."/>
            <person name="Abouelleil A."/>
            <person name="Allen A.W."/>
            <person name="Alvarado L."/>
            <person name="Arachchi H.M."/>
            <person name="Berlin A.M."/>
            <person name="Chapman S.B."/>
            <person name="Gainer-Dewar J."/>
            <person name="Goldberg J."/>
            <person name="Griggs A."/>
            <person name="Gujja S."/>
            <person name="Hansen M."/>
            <person name="Howarth C."/>
            <person name="Imamovic A."/>
            <person name="Ireland A."/>
            <person name="Larimer J."/>
            <person name="McCowan C."/>
            <person name="Murphy C."/>
            <person name="Pearson M."/>
            <person name="Poon T.W."/>
            <person name="Priest M."/>
            <person name="Roberts A."/>
            <person name="Saif S."/>
            <person name="Shea T."/>
            <person name="Sisk P."/>
            <person name="Sykes S."/>
            <person name="Wortman J."/>
            <person name="Nusbaum C."/>
            <person name="Birren B."/>
        </authorList>
    </citation>
    <scope>NUCLEOTIDE SEQUENCE [LARGE SCALE GENOMIC DNA]</scope>
    <source>
        <strain evidence="1 2">CBS 606.96</strain>
    </source>
</reference>
<accession>W9YJE8</accession>
<dbReference type="HOGENOM" id="CLU_040564_1_0_1"/>
<comment type="caution">
    <text evidence="1">The sequence shown here is derived from an EMBL/GenBank/DDBJ whole genome shotgun (WGS) entry which is preliminary data.</text>
</comment>
<gene>
    <name evidence="1" type="ORF">A1O3_01583</name>
</gene>
<dbReference type="OrthoDB" id="262547at2759"/>
<dbReference type="STRING" id="1182542.W9YJE8"/>
<dbReference type="AlphaFoldDB" id="W9YJE8"/>
<evidence type="ECO:0008006" key="3">
    <source>
        <dbReference type="Google" id="ProtNLM"/>
    </source>
</evidence>
<dbReference type="GeneID" id="19165717"/>
<organism evidence="1 2">
    <name type="scientific">Capronia epimyces CBS 606.96</name>
    <dbReference type="NCBI Taxonomy" id="1182542"/>
    <lineage>
        <taxon>Eukaryota</taxon>
        <taxon>Fungi</taxon>
        <taxon>Dikarya</taxon>
        <taxon>Ascomycota</taxon>
        <taxon>Pezizomycotina</taxon>
        <taxon>Eurotiomycetes</taxon>
        <taxon>Chaetothyriomycetidae</taxon>
        <taxon>Chaetothyriales</taxon>
        <taxon>Herpotrichiellaceae</taxon>
        <taxon>Capronia</taxon>
    </lineage>
</organism>
<dbReference type="RefSeq" id="XP_007729917.1">
    <property type="nucleotide sequence ID" value="XM_007731727.1"/>
</dbReference>
<dbReference type="EMBL" id="AMGY01000001">
    <property type="protein sequence ID" value="EXJ93027.1"/>
    <property type="molecule type" value="Genomic_DNA"/>
</dbReference>
<dbReference type="Proteomes" id="UP000019478">
    <property type="component" value="Unassembled WGS sequence"/>
</dbReference>
<dbReference type="InterPro" id="IPR021047">
    <property type="entry name" value="Mannosyltransferase_CMT1"/>
</dbReference>
<dbReference type="PANTHER" id="PTHR34144">
    <property type="entry name" value="CHROMOSOME 8, WHOLE GENOME SHOTGUN SEQUENCE"/>
    <property type="match status" value="1"/>
</dbReference>
<dbReference type="Pfam" id="PF11735">
    <property type="entry name" value="CAP59_mtransfer"/>
    <property type="match status" value="1"/>
</dbReference>
<evidence type="ECO:0000313" key="2">
    <source>
        <dbReference type="Proteomes" id="UP000019478"/>
    </source>
</evidence>
<keyword evidence="2" id="KW-1185">Reference proteome</keyword>
<dbReference type="eggNOG" id="ENOG502RJAT">
    <property type="taxonomic scope" value="Eukaryota"/>
</dbReference>
<name>W9YJE8_9EURO</name>
<proteinExistence type="predicted"/>
<evidence type="ECO:0000313" key="1">
    <source>
        <dbReference type="EMBL" id="EXJ93027.1"/>
    </source>
</evidence>
<dbReference type="PANTHER" id="PTHR34144:SF7">
    <property type="entry name" value="EXPORT PROTEIN (CAP59), PUTATIVE (AFU_ORTHOLOGUE AFUA_7G05020)-RELATED"/>
    <property type="match status" value="1"/>
</dbReference>
<sequence>MGVIPRRLRKHVRTTLITAILLITLFDVVGYHRLSIDTTANNREAGAGTQKIFIASIHWNNEAVLRGYWNTAVLALAKQFGVENVYISVYESGSWDDSKGALRELDQQLDKLGVNRTVVLDKTTHQDEISQQPGPSGWIDTPRYMRELRRIPYLSRLRNLSLSPLETLRQSGVVFDKILFLNDVVFEVDDVLALLATNGGNYAAACSLDFARPPQYYDTFALRDLEGHETIMQTWPYFRSWRSRSAIKQNKPVPVTSCWNGMVSMDAGPFYGSTGMTTSSLQFRGIADSLAQTHLEASECCLIHQDNPISAIKGVWLNPNVRVGYNKPAYDLVNSATHRMSLLGYLRASWENRLRRWFTSDWLKKWVVRKRLQSWEHTGVDRSERGVDCLINEMQVLISNGWKHL</sequence>